<dbReference type="AlphaFoldDB" id="A0AAW5F1E7"/>
<feature type="binding site" evidence="10">
    <location>
        <position position="402"/>
    </location>
    <ligand>
        <name>substrate</name>
    </ligand>
</feature>
<dbReference type="NCBIfam" id="NF003802">
    <property type="entry name" value="PRK05388.1"/>
    <property type="match status" value="1"/>
</dbReference>
<reference evidence="11" key="1">
    <citation type="journal article" date="2022" name="Cell Host Microbe">
        <title>Colonization of the live biotherapeutic product VE303 and modulation of the microbiota and metabolites in healthy volunteers.</title>
        <authorList>
            <person name="Dsouza M."/>
            <person name="Menon R."/>
            <person name="Crossette E."/>
            <person name="Bhattarai S.K."/>
            <person name="Schneider J."/>
            <person name="Kim Y.G."/>
            <person name="Reddy S."/>
            <person name="Caballero S."/>
            <person name="Felix C."/>
            <person name="Cornacchione L."/>
            <person name="Hendrickson J."/>
            <person name="Watson A.R."/>
            <person name="Minot S.S."/>
            <person name="Greenfield N."/>
            <person name="Schopf L."/>
            <person name="Szabady R."/>
            <person name="Patarroyo J."/>
            <person name="Smith W."/>
            <person name="Harrison P."/>
            <person name="Kuijper E.J."/>
            <person name="Kelly C.P."/>
            <person name="Olle B."/>
            <person name="Bobilev D."/>
            <person name="Silber J.L."/>
            <person name="Bucci V."/>
            <person name="Roberts B."/>
            <person name="Faith J."/>
            <person name="Norman J.M."/>
        </authorList>
    </citation>
    <scope>NUCLEOTIDE SEQUENCE</scope>
    <source>
        <strain evidence="11">VE303-04</strain>
    </source>
</reference>
<name>A0AAW5F1E7_CLOSY</name>
<dbReference type="CDD" id="cd02152">
    <property type="entry name" value="OAT"/>
    <property type="match status" value="1"/>
</dbReference>
<comment type="similarity">
    <text evidence="1 10">Belongs to the ArgJ family.</text>
</comment>
<evidence type="ECO:0000256" key="10">
    <source>
        <dbReference type="HAMAP-Rule" id="MF_01106"/>
    </source>
</evidence>
<dbReference type="FunFam" id="3.60.70.12:FF:000001">
    <property type="entry name" value="Arginine biosynthesis bifunctional protein ArgJ, chloroplastic"/>
    <property type="match status" value="1"/>
</dbReference>
<evidence type="ECO:0000256" key="2">
    <source>
        <dbReference type="ARBA" id="ARBA00011475"/>
    </source>
</evidence>
<evidence type="ECO:0000256" key="9">
    <source>
        <dbReference type="ARBA" id="ARBA00049439"/>
    </source>
</evidence>
<keyword evidence="8 10" id="KW-0012">Acyltransferase</keyword>
<feature type="chain" id="PRO_5043064932" description="Arginine biosynthesis bifunctional protein ArgJ alpha chain" evidence="10">
    <location>
        <begin position="1"/>
        <end position="184"/>
    </location>
</feature>
<feature type="site" description="Involved in the stabilization of negative charge on the oxyanion by the formation of the oxyanion hole" evidence="10">
    <location>
        <position position="114"/>
    </location>
</feature>
<dbReference type="InterPro" id="IPR016117">
    <property type="entry name" value="ArgJ-like_dom_sf"/>
</dbReference>
<protein>
    <recommendedName>
        <fullName evidence="10">Arginine biosynthesis bifunctional protein ArgJ</fullName>
    </recommendedName>
    <domain>
        <recommendedName>
            <fullName evidence="10">Glutamate N-acetyltransferase</fullName>
            <ecNumber evidence="10">2.3.1.35</ecNumber>
        </recommendedName>
        <alternativeName>
            <fullName evidence="10">Ornithine acetyltransferase</fullName>
            <shortName evidence="10">OATase</shortName>
        </alternativeName>
        <alternativeName>
            <fullName evidence="10">Ornithine transacetylase</fullName>
        </alternativeName>
    </domain>
    <domain>
        <recommendedName>
            <fullName evidence="10">Amino-acid acetyltransferase</fullName>
            <ecNumber evidence="10">2.3.1.1</ecNumber>
        </recommendedName>
        <alternativeName>
            <fullName evidence="10">N-acetylglutamate synthase</fullName>
            <shortName evidence="10">AGSase</shortName>
        </alternativeName>
    </domain>
    <component>
        <recommendedName>
            <fullName evidence="10">Arginine biosynthesis bifunctional protein ArgJ alpha chain</fullName>
        </recommendedName>
    </component>
    <component>
        <recommendedName>
            <fullName evidence="10">Arginine biosynthesis bifunctional protein ArgJ beta chain</fullName>
        </recommendedName>
    </component>
</protein>
<keyword evidence="5 10" id="KW-0808">Transferase</keyword>
<dbReference type="EMBL" id="JAINVB010000001">
    <property type="protein sequence ID" value="MCK0086225.1"/>
    <property type="molecule type" value="Genomic_DNA"/>
</dbReference>
<dbReference type="Proteomes" id="UP001203136">
    <property type="component" value="Unassembled WGS sequence"/>
</dbReference>
<dbReference type="FunFam" id="3.10.20.340:FF:000001">
    <property type="entry name" value="Arginine biosynthesis bifunctional protein ArgJ, chloroplastic"/>
    <property type="match status" value="1"/>
</dbReference>
<comment type="function">
    <text evidence="10">Catalyzes two activities which are involved in the cyclic version of arginine biosynthesis: the synthesis of N-acetylglutamate from glutamate and acetyl-CoA as the acetyl donor, and of ornithine by transacetylation between N(2)-acetylornithine and glutamate.</text>
</comment>
<organism evidence="11 12">
    <name type="scientific">Clostridium symbiosum</name>
    <name type="common">Bacteroides symbiosus</name>
    <dbReference type="NCBI Taxonomy" id="1512"/>
    <lineage>
        <taxon>Bacteria</taxon>
        <taxon>Bacillati</taxon>
        <taxon>Bacillota</taxon>
        <taxon>Clostridia</taxon>
        <taxon>Lachnospirales</taxon>
        <taxon>Lachnospiraceae</taxon>
        <taxon>Otoolea</taxon>
    </lineage>
</organism>
<dbReference type="PANTHER" id="PTHR23100:SF0">
    <property type="entry name" value="ARGININE BIOSYNTHESIS BIFUNCTIONAL PROTEIN ARGJ, MITOCHONDRIAL"/>
    <property type="match status" value="1"/>
</dbReference>
<evidence type="ECO:0000313" key="11">
    <source>
        <dbReference type="EMBL" id="MCK0086225.1"/>
    </source>
</evidence>
<feature type="binding site" evidence="10">
    <location>
        <position position="148"/>
    </location>
    <ligand>
        <name>substrate</name>
    </ligand>
</feature>
<comment type="subcellular location">
    <subcellularLocation>
        <location evidence="10">Cytoplasm</location>
    </subcellularLocation>
</comment>
<gene>
    <name evidence="10 11" type="primary">argJ</name>
    <name evidence="11" type="ORF">K5I21_10165</name>
</gene>
<evidence type="ECO:0000256" key="8">
    <source>
        <dbReference type="ARBA" id="ARBA00023315"/>
    </source>
</evidence>
<proteinExistence type="inferred from homology"/>
<comment type="subunit">
    <text evidence="2 10">Heterotetramer of two alpha and two beta chains.</text>
</comment>
<evidence type="ECO:0000313" key="12">
    <source>
        <dbReference type="Proteomes" id="UP001203136"/>
    </source>
</evidence>
<dbReference type="EC" id="2.3.1.35" evidence="10"/>
<comment type="catalytic activity">
    <reaction evidence="10">
        <text>L-glutamate + acetyl-CoA = N-acetyl-L-glutamate + CoA + H(+)</text>
        <dbReference type="Rhea" id="RHEA:24292"/>
        <dbReference type="ChEBI" id="CHEBI:15378"/>
        <dbReference type="ChEBI" id="CHEBI:29985"/>
        <dbReference type="ChEBI" id="CHEBI:44337"/>
        <dbReference type="ChEBI" id="CHEBI:57287"/>
        <dbReference type="ChEBI" id="CHEBI:57288"/>
        <dbReference type="EC" id="2.3.1.1"/>
    </reaction>
</comment>
<evidence type="ECO:0000256" key="3">
    <source>
        <dbReference type="ARBA" id="ARBA00022571"/>
    </source>
</evidence>
<dbReference type="GO" id="GO:0006592">
    <property type="term" value="P:ornithine biosynthetic process"/>
    <property type="evidence" value="ECO:0007669"/>
    <property type="project" value="TreeGrafter"/>
</dbReference>
<evidence type="ECO:0000256" key="4">
    <source>
        <dbReference type="ARBA" id="ARBA00022605"/>
    </source>
</evidence>
<evidence type="ECO:0000256" key="6">
    <source>
        <dbReference type="ARBA" id="ARBA00022813"/>
    </source>
</evidence>
<feature type="site" description="Involved in the stabilization of negative charge on the oxyanion by the formation of the oxyanion hole" evidence="10">
    <location>
        <position position="113"/>
    </location>
</feature>
<comment type="pathway">
    <text evidence="10">Amino-acid biosynthesis; L-arginine biosynthesis; L-ornithine and N-acetyl-L-glutamate from L-glutamate and N(2)-acetyl-L-ornithine (cyclic): step 1/1.</text>
</comment>
<dbReference type="SUPFAM" id="SSF56266">
    <property type="entry name" value="DmpA/ArgJ-like"/>
    <property type="match status" value="1"/>
</dbReference>
<comment type="caution">
    <text evidence="11">The sequence shown here is derived from an EMBL/GenBank/DDBJ whole genome shotgun (WGS) entry which is preliminary data.</text>
</comment>
<feature type="binding site" evidence="10">
    <location>
        <position position="185"/>
    </location>
    <ligand>
        <name>substrate</name>
    </ligand>
</feature>
<dbReference type="InterPro" id="IPR042195">
    <property type="entry name" value="ArgJ_beta_C"/>
</dbReference>
<feature type="binding site" evidence="10">
    <location>
        <position position="174"/>
    </location>
    <ligand>
        <name>substrate</name>
    </ligand>
</feature>
<dbReference type="RefSeq" id="WP_004461966.1">
    <property type="nucleotide sequence ID" value="NZ_BAABZD010000017.1"/>
</dbReference>
<keyword evidence="3 10" id="KW-0055">Arginine biosynthesis</keyword>
<feature type="site" description="Cleavage; by autolysis" evidence="10">
    <location>
        <begin position="184"/>
        <end position="185"/>
    </location>
</feature>
<keyword evidence="4 10" id="KW-0028">Amino-acid biosynthesis</keyword>
<dbReference type="GO" id="GO:0004358">
    <property type="term" value="F:L-glutamate N-acetyltransferase activity, acting on acetyl-L-ornithine as donor"/>
    <property type="evidence" value="ECO:0007669"/>
    <property type="project" value="UniProtKB-UniRule"/>
</dbReference>
<dbReference type="EC" id="2.3.1.1" evidence="10"/>
<dbReference type="GO" id="GO:0006526">
    <property type="term" value="P:L-arginine biosynthetic process"/>
    <property type="evidence" value="ECO:0007669"/>
    <property type="project" value="UniProtKB-UniRule"/>
</dbReference>
<feature type="binding site" evidence="10">
    <location>
        <position position="271"/>
    </location>
    <ligand>
        <name>substrate</name>
    </ligand>
</feature>
<keyword evidence="10" id="KW-0963">Cytoplasm</keyword>
<keyword evidence="6 10" id="KW-0068">Autocatalytic cleavage</keyword>
<dbReference type="Gene3D" id="3.10.20.340">
    <property type="entry name" value="ArgJ beta chain, C-terminal domain"/>
    <property type="match status" value="1"/>
</dbReference>
<dbReference type="PANTHER" id="PTHR23100">
    <property type="entry name" value="ARGININE BIOSYNTHESIS BIFUNCTIONAL PROTEIN ARGJ"/>
    <property type="match status" value="1"/>
</dbReference>
<dbReference type="Pfam" id="PF01960">
    <property type="entry name" value="ArgJ"/>
    <property type="match status" value="1"/>
</dbReference>
<comment type="pathway">
    <text evidence="10">Amino-acid biosynthesis; L-arginine biosynthesis; N(2)-acetyl-L-ornithine from L-glutamate: step 1/4.</text>
</comment>
<evidence type="ECO:0000256" key="5">
    <source>
        <dbReference type="ARBA" id="ARBA00022679"/>
    </source>
</evidence>
<evidence type="ECO:0000256" key="7">
    <source>
        <dbReference type="ARBA" id="ARBA00023268"/>
    </source>
</evidence>
<feature type="binding site" evidence="10">
    <location>
        <position position="397"/>
    </location>
    <ligand>
        <name>substrate</name>
    </ligand>
</feature>
<dbReference type="NCBIfam" id="TIGR00120">
    <property type="entry name" value="ArgJ"/>
    <property type="match status" value="1"/>
</dbReference>
<comment type="catalytic activity">
    <reaction evidence="9 10">
        <text>N(2)-acetyl-L-ornithine + L-glutamate = N-acetyl-L-glutamate + L-ornithine</text>
        <dbReference type="Rhea" id="RHEA:15349"/>
        <dbReference type="ChEBI" id="CHEBI:29985"/>
        <dbReference type="ChEBI" id="CHEBI:44337"/>
        <dbReference type="ChEBI" id="CHEBI:46911"/>
        <dbReference type="ChEBI" id="CHEBI:57805"/>
        <dbReference type="EC" id="2.3.1.35"/>
    </reaction>
</comment>
<dbReference type="Gene3D" id="3.60.70.12">
    <property type="entry name" value="L-amino peptidase D-ALA esterase/amidase"/>
    <property type="match status" value="1"/>
</dbReference>
<dbReference type="HAMAP" id="MF_01106">
    <property type="entry name" value="ArgJ"/>
    <property type="match status" value="1"/>
</dbReference>
<dbReference type="GO" id="GO:0004042">
    <property type="term" value="F:L-glutamate N-acetyltransferase activity"/>
    <property type="evidence" value="ECO:0007669"/>
    <property type="project" value="UniProtKB-UniRule"/>
</dbReference>
<evidence type="ECO:0000256" key="1">
    <source>
        <dbReference type="ARBA" id="ARBA00006774"/>
    </source>
</evidence>
<feature type="active site" description="Nucleophile" evidence="10">
    <location>
        <position position="185"/>
    </location>
</feature>
<accession>A0AAW5F1E7</accession>
<feature type="chain" id="PRO_5043064931" description="Arginine biosynthesis bifunctional protein ArgJ beta chain" evidence="10">
    <location>
        <begin position="185"/>
        <end position="402"/>
    </location>
</feature>
<keyword evidence="7 10" id="KW-0511">Multifunctional enzyme</keyword>
<sequence length="402" mass="42384">MKIIDGGVCAAKGFKAGAIRCGIRKSQTKKDLAMILSDCECSAAAVYTTNRVKAAPILLTMDNLSNGKARAVIVNSGNANACAPFGIENARREAMAAARALHVAMEDVVVASTGVIGQTLSVECIEEHAGSMEMKYGNSMAAAEAIMTTDTKVKTIAVEFEADGKTCHIGGICKGSGMIHPNMGTMLSFITTDCAISSEMLDKALKADVKKTFNRVTVDGDTSTNDMCCILANGMAGNLPVEQEGPDYDAFCAALHMVTEDLARKIAADGEGASKLMTCTVSGALDEDTAEQLCKSICSSSLVKAAIFGSDANWGRVLCAMGYSGAAFNTEEVTVEFASKAGTVTVCEKGRGLDFNEELAKEILDQEEVEINVTLQEGSGNVTCWGCDLTYDYVKINGDYRT</sequence>
<dbReference type="GO" id="GO:0005737">
    <property type="term" value="C:cytoplasm"/>
    <property type="evidence" value="ECO:0007669"/>
    <property type="project" value="UniProtKB-SubCell"/>
</dbReference>
<dbReference type="InterPro" id="IPR002813">
    <property type="entry name" value="Arg_biosynth_ArgJ"/>
</dbReference>